<dbReference type="Gene3D" id="3.60.10.10">
    <property type="entry name" value="Endonuclease/exonuclease/phosphatase"/>
    <property type="match status" value="1"/>
</dbReference>
<evidence type="ECO:0000259" key="1">
    <source>
        <dbReference type="Pfam" id="PF03372"/>
    </source>
</evidence>
<gene>
    <name evidence="2" type="ORF">AVEN_52334_1</name>
</gene>
<sequence length="93" mass="10284">MGEVSDLSRGDQAKRCESLMGFCPSGVCAVTWNANGLLGKIDDLREFISRTKPDILLIQETRLAAADNITVPNYTLYSTPSRTYRRCRGTAIL</sequence>
<evidence type="ECO:0000313" key="3">
    <source>
        <dbReference type="Proteomes" id="UP000499080"/>
    </source>
</evidence>
<reference evidence="2 3" key="1">
    <citation type="journal article" date="2019" name="Sci. Rep.">
        <title>Orb-weaving spider Araneus ventricosus genome elucidates the spidroin gene catalogue.</title>
        <authorList>
            <person name="Kono N."/>
            <person name="Nakamura H."/>
            <person name="Ohtoshi R."/>
            <person name="Moran D.A.P."/>
            <person name="Shinohara A."/>
            <person name="Yoshida Y."/>
            <person name="Fujiwara M."/>
            <person name="Mori M."/>
            <person name="Tomita M."/>
            <person name="Arakawa K."/>
        </authorList>
    </citation>
    <scope>NUCLEOTIDE SEQUENCE [LARGE SCALE GENOMIC DNA]</scope>
</reference>
<dbReference type="OrthoDB" id="6436798at2759"/>
<dbReference type="AlphaFoldDB" id="A0A4Y2QFD6"/>
<keyword evidence="3" id="KW-1185">Reference proteome</keyword>
<dbReference type="SUPFAM" id="SSF56219">
    <property type="entry name" value="DNase I-like"/>
    <property type="match status" value="1"/>
</dbReference>
<evidence type="ECO:0000313" key="2">
    <source>
        <dbReference type="EMBL" id="GBN61853.1"/>
    </source>
</evidence>
<dbReference type="Pfam" id="PF03372">
    <property type="entry name" value="Exo_endo_phos"/>
    <property type="match status" value="1"/>
</dbReference>
<feature type="non-terminal residue" evidence="2">
    <location>
        <position position="93"/>
    </location>
</feature>
<organism evidence="2 3">
    <name type="scientific">Araneus ventricosus</name>
    <name type="common">Orbweaver spider</name>
    <name type="synonym">Epeira ventricosa</name>
    <dbReference type="NCBI Taxonomy" id="182803"/>
    <lineage>
        <taxon>Eukaryota</taxon>
        <taxon>Metazoa</taxon>
        <taxon>Ecdysozoa</taxon>
        <taxon>Arthropoda</taxon>
        <taxon>Chelicerata</taxon>
        <taxon>Arachnida</taxon>
        <taxon>Araneae</taxon>
        <taxon>Araneomorphae</taxon>
        <taxon>Entelegynae</taxon>
        <taxon>Araneoidea</taxon>
        <taxon>Araneidae</taxon>
        <taxon>Araneus</taxon>
    </lineage>
</organism>
<name>A0A4Y2QFD6_ARAVE</name>
<accession>A0A4Y2QFD6</accession>
<dbReference type="EMBL" id="BGPR01013708">
    <property type="protein sequence ID" value="GBN61853.1"/>
    <property type="molecule type" value="Genomic_DNA"/>
</dbReference>
<dbReference type="InterPro" id="IPR036691">
    <property type="entry name" value="Endo/exonu/phosph_ase_sf"/>
</dbReference>
<dbReference type="Proteomes" id="UP000499080">
    <property type="component" value="Unassembled WGS sequence"/>
</dbReference>
<dbReference type="InterPro" id="IPR005135">
    <property type="entry name" value="Endo/exonuclease/phosphatase"/>
</dbReference>
<protein>
    <recommendedName>
        <fullName evidence="1">Endonuclease/exonuclease/phosphatase domain-containing protein</fullName>
    </recommendedName>
</protein>
<comment type="caution">
    <text evidence="2">The sequence shown here is derived from an EMBL/GenBank/DDBJ whole genome shotgun (WGS) entry which is preliminary data.</text>
</comment>
<proteinExistence type="predicted"/>
<feature type="domain" description="Endonuclease/exonuclease/phosphatase" evidence="1">
    <location>
        <begin position="30"/>
        <end position="79"/>
    </location>
</feature>
<dbReference type="GO" id="GO:0003824">
    <property type="term" value="F:catalytic activity"/>
    <property type="evidence" value="ECO:0007669"/>
    <property type="project" value="InterPro"/>
</dbReference>